<comment type="caution">
    <text evidence="1">The sequence shown here is derived from an EMBL/GenBank/DDBJ whole genome shotgun (WGS) entry which is preliminary data.</text>
</comment>
<protein>
    <submittedName>
        <fullName evidence="1">Uncharacterized protein</fullName>
    </submittedName>
</protein>
<evidence type="ECO:0000313" key="1">
    <source>
        <dbReference type="EMBL" id="NEU68363.1"/>
    </source>
</evidence>
<gene>
    <name evidence="1" type="ORF">GK091_15840</name>
</gene>
<dbReference type="RefSeq" id="WP_164040130.1">
    <property type="nucleotide sequence ID" value="NZ_JAAGNZ010000001.1"/>
</dbReference>
<keyword evidence="2" id="KW-1185">Reference proteome</keyword>
<dbReference type="AlphaFoldDB" id="A0A6M0IN67"/>
<evidence type="ECO:0000313" key="2">
    <source>
        <dbReference type="Proteomes" id="UP000477386"/>
    </source>
</evidence>
<reference evidence="1 2" key="1">
    <citation type="submission" date="2020-02" db="EMBL/GenBank/DDBJ databases">
        <title>Draft genome sequence of two Spirosoma agri KCTC 52727 and Spirosoma terrae KCTC 52035.</title>
        <authorList>
            <person name="Rojas J."/>
            <person name="Ambika Manirajan B."/>
            <person name="Ratering S."/>
            <person name="Suarez C."/>
            <person name="Schnell S."/>
        </authorList>
    </citation>
    <scope>NUCLEOTIDE SEQUENCE [LARGE SCALE GENOMIC DNA]</scope>
    <source>
        <strain evidence="1 2">KCTC 52727</strain>
    </source>
</reference>
<sequence length="109" mass="12595">MQYYLRFLCYDGPDRHTTKQIHPDIPIDEPPKCSYGQSVRIGNTDDDPATWPKYNVAHIPHMQQITDPADSGKNALLVELFLARYEEWPQFIFPKMVFEPIGSENQEAA</sequence>
<organism evidence="1 2">
    <name type="scientific">Spirosoma agri</name>
    <dbReference type="NCBI Taxonomy" id="1987381"/>
    <lineage>
        <taxon>Bacteria</taxon>
        <taxon>Pseudomonadati</taxon>
        <taxon>Bacteroidota</taxon>
        <taxon>Cytophagia</taxon>
        <taxon>Cytophagales</taxon>
        <taxon>Cytophagaceae</taxon>
        <taxon>Spirosoma</taxon>
    </lineage>
</organism>
<proteinExistence type="predicted"/>
<dbReference type="Proteomes" id="UP000477386">
    <property type="component" value="Unassembled WGS sequence"/>
</dbReference>
<name>A0A6M0IN67_9BACT</name>
<accession>A0A6M0IN67</accession>
<dbReference type="EMBL" id="JAAGNZ010000001">
    <property type="protein sequence ID" value="NEU68363.1"/>
    <property type="molecule type" value="Genomic_DNA"/>
</dbReference>